<evidence type="ECO:0000256" key="13">
    <source>
        <dbReference type="ARBA" id="ARBA00048081"/>
    </source>
</evidence>
<evidence type="ECO:0000259" key="15">
    <source>
        <dbReference type="PROSITE" id="PS50280"/>
    </source>
</evidence>
<keyword evidence="7" id="KW-0808">Transferase</keyword>
<feature type="compositionally biased region" description="Low complexity" evidence="14">
    <location>
        <begin position="522"/>
        <end position="546"/>
    </location>
</feature>
<evidence type="ECO:0000256" key="5">
    <source>
        <dbReference type="ARBA" id="ARBA00022454"/>
    </source>
</evidence>
<evidence type="ECO:0000256" key="2">
    <source>
        <dbReference type="ARBA" id="ARBA00004286"/>
    </source>
</evidence>
<feature type="compositionally biased region" description="Low complexity" evidence="14">
    <location>
        <begin position="371"/>
        <end position="388"/>
    </location>
</feature>
<evidence type="ECO:0000256" key="3">
    <source>
        <dbReference type="ARBA" id="ARBA00014232"/>
    </source>
</evidence>
<proteinExistence type="predicted"/>
<feature type="compositionally biased region" description="Polar residues" evidence="14">
    <location>
        <begin position="391"/>
        <end position="400"/>
    </location>
</feature>
<keyword evidence="17" id="KW-1185">Reference proteome</keyword>
<dbReference type="Gene3D" id="2.170.270.10">
    <property type="entry name" value="SET domain"/>
    <property type="match status" value="1"/>
</dbReference>
<feature type="compositionally biased region" description="Polar residues" evidence="14">
    <location>
        <begin position="511"/>
        <end position="521"/>
    </location>
</feature>
<feature type="region of interest" description="Disordered" evidence="14">
    <location>
        <begin position="364"/>
        <end position="432"/>
    </location>
</feature>
<evidence type="ECO:0000256" key="9">
    <source>
        <dbReference type="ARBA" id="ARBA00022853"/>
    </source>
</evidence>
<dbReference type="GO" id="GO:0140943">
    <property type="term" value="F:histone H4K20 trimethyltransferase activity"/>
    <property type="evidence" value="ECO:0007669"/>
    <property type="project" value="UniProtKB-EC"/>
</dbReference>
<evidence type="ECO:0000256" key="6">
    <source>
        <dbReference type="ARBA" id="ARBA00022603"/>
    </source>
</evidence>
<sequence length="600" mass="68603">MDFADLSKYDDLCSDIFLDDLFLWFKTTKMNTTHRKPRIHAKQILDIIQRKVVEERKPNEAVKEVLELDFFKQCFSDREKQRQEFAQQAKRYLYMYMPNAGYEVSDTQRYKVKGRRTEACLIATKDWHVGDQISFCTGMIATLKPEEDAHLRKRDQDFSVMWSQRKGCTCLFLGPARFVNHDCNANCRFISQGQNAVTFQVVRKITCGEEMTAFYGSHYFGVDNIECRCATCEENGRGYFSPQAPSEDDPANGVRRSRRKRKVINYDDYVTFPPAEPVKRTRAQKEATSMTEAQPHPKHETKPLPKKRDSAVMSIDFLCTNELNNQQRVKLDKPVDLLYDVVMDADMSIPNEEEHMAVRVRNRENYPPSPAYDSSSSPSTEDGSSNESKTADNLQQQQQHPRAEDSVAANASVAEKDDTTRSNTASKPVKEEERLECVACGKNLQQEEISEQLGCNNPVTAELITWSWTPSAIFTDWRPKRCPRCERHYLIYNHEWPTRRIRKAREKESGNQEAISDSPADSTPNIPSNNVSVSTTTISMTTSSSSRKPKSIKNLSKSKKRTTDPAVQAYVDKLLLTDCPLSPLSEYAGDEDLDVDFLCI</sequence>
<dbReference type="VEuPathDB" id="FungiDB:LCOR_09942.1"/>
<evidence type="ECO:0000256" key="8">
    <source>
        <dbReference type="ARBA" id="ARBA00022691"/>
    </source>
</evidence>
<accession>A0A068SD01</accession>
<dbReference type="PROSITE" id="PS50280">
    <property type="entry name" value="SET"/>
    <property type="match status" value="1"/>
</dbReference>
<dbReference type="EC" id="2.1.1.372" evidence="11"/>
<feature type="region of interest" description="Disordered" evidence="14">
    <location>
        <begin position="275"/>
        <end position="309"/>
    </location>
</feature>
<dbReference type="PROSITE" id="PS51567">
    <property type="entry name" value="SAM_MT43_SUVAR420_1"/>
    <property type="match status" value="1"/>
</dbReference>
<dbReference type="PANTHER" id="PTHR12977:SF4">
    <property type="entry name" value="HISTONE-LYSINE N-METHYLTRANSFERASE KMT5B"/>
    <property type="match status" value="1"/>
</dbReference>
<keyword evidence="9" id="KW-0156">Chromatin regulator</keyword>
<dbReference type="InterPro" id="IPR001214">
    <property type="entry name" value="SET_dom"/>
</dbReference>
<dbReference type="AlphaFoldDB" id="A0A068SD01"/>
<dbReference type="SUPFAM" id="SSF82199">
    <property type="entry name" value="SET domain"/>
    <property type="match status" value="1"/>
</dbReference>
<dbReference type="STRING" id="1263082.A0A068SD01"/>
<evidence type="ECO:0000256" key="1">
    <source>
        <dbReference type="ARBA" id="ARBA00004123"/>
    </source>
</evidence>
<comment type="subcellular location">
    <subcellularLocation>
        <location evidence="2">Chromosome</location>
    </subcellularLocation>
    <subcellularLocation>
        <location evidence="1">Nucleus</location>
    </subcellularLocation>
</comment>
<keyword evidence="10" id="KW-0539">Nucleus</keyword>
<keyword evidence="8" id="KW-0949">S-adenosyl-L-methionine</keyword>
<dbReference type="Gene3D" id="1.10.10.1700">
    <property type="entry name" value="Histone-lysine N-methyltransferase"/>
    <property type="match status" value="1"/>
</dbReference>
<evidence type="ECO:0000313" key="16">
    <source>
        <dbReference type="EMBL" id="CDH59111.1"/>
    </source>
</evidence>
<feature type="domain" description="SET" evidence="15">
    <location>
        <begin position="100"/>
        <end position="216"/>
    </location>
</feature>
<keyword evidence="6" id="KW-0489">Methyltransferase</keyword>
<dbReference type="InterPro" id="IPR025783">
    <property type="entry name" value="Set9_fungi"/>
</dbReference>
<evidence type="ECO:0000256" key="11">
    <source>
        <dbReference type="ARBA" id="ARBA00024057"/>
    </source>
</evidence>
<dbReference type="PANTHER" id="PTHR12977">
    <property type="entry name" value="SUPPRESSOR OF VARIEGATION 4-20-RELATED"/>
    <property type="match status" value="1"/>
</dbReference>
<dbReference type="GO" id="GO:0005634">
    <property type="term" value="C:nucleus"/>
    <property type="evidence" value="ECO:0007669"/>
    <property type="project" value="UniProtKB-SubCell"/>
</dbReference>
<dbReference type="Pfam" id="PF00856">
    <property type="entry name" value="SET"/>
    <property type="match status" value="1"/>
</dbReference>
<dbReference type="InterPro" id="IPR039977">
    <property type="entry name" value="Suv4-20/Set9"/>
</dbReference>
<feature type="compositionally biased region" description="Basic and acidic residues" evidence="14">
    <location>
        <begin position="295"/>
        <end position="309"/>
    </location>
</feature>
<dbReference type="EMBL" id="CBTN010000065">
    <property type="protein sequence ID" value="CDH59111.1"/>
    <property type="molecule type" value="Genomic_DNA"/>
</dbReference>
<dbReference type="GO" id="GO:0005694">
    <property type="term" value="C:chromosome"/>
    <property type="evidence" value="ECO:0007669"/>
    <property type="project" value="UniProtKB-SubCell"/>
</dbReference>
<keyword evidence="5" id="KW-0158">Chromosome</keyword>
<dbReference type="InterPro" id="IPR041938">
    <property type="entry name" value="Hist-Lys_N-MTase_N"/>
</dbReference>
<comment type="catalytic activity">
    <reaction evidence="13">
        <text>L-lysyl(20)-[histone H4] + 3 S-adenosyl-L-methionine = N(6),N(6),N(6)-trimethyl-L-lysyl(20)-[histone H4] + 3 S-adenosyl-L-homocysteine + 3 H(+)</text>
        <dbReference type="Rhea" id="RHEA:64456"/>
        <dbReference type="Rhea" id="RHEA-COMP:15554"/>
        <dbReference type="Rhea" id="RHEA-COMP:15998"/>
        <dbReference type="ChEBI" id="CHEBI:15378"/>
        <dbReference type="ChEBI" id="CHEBI:29969"/>
        <dbReference type="ChEBI" id="CHEBI:57856"/>
        <dbReference type="ChEBI" id="CHEBI:59789"/>
        <dbReference type="ChEBI" id="CHEBI:61961"/>
        <dbReference type="EC" id="2.1.1.372"/>
    </reaction>
</comment>
<evidence type="ECO:0000256" key="4">
    <source>
        <dbReference type="ARBA" id="ARBA00015413"/>
    </source>
</evidence>
<dbReference type="GO" id="GO:0032259">
    <property type="term" value="P:methylation"/>
    <property type="evidence" value="ECO:0007669"/>
    <property type="project" value="UniProtKB-KW"/>
</dbReference>
<dbReference type="InterPro" id="IPR046341">
    <property type="entry name" value="SET_dom_sf"/>
</dbReference>
<organism evidence="16 17">
    <name type="scientific">Lichtheimia corymbifera JMRC:FSU:9682</name>
    <dbReference type="NCBI Taxonomy" id="1263082"/>
    <lineage>
        <taxon>Eukaryota</taxon>
        <taxon>Fungi</taxon>
        <taxon>Fungi incertae sedis</taxon>
        <taxon>Mucoromycota</taxon>
        <taxon>Mucoromycotina</taxon>
        <taxon>Mucoromycetes</taxon>
        <taxon>Mucorales</taxon>
        <taxon>Lichtheimiaceae</taxon>
        <taxon>Lichtheimia</taxon>
    </lineage>
</organism>
<evidence type="ECO:0000256" key="12">
    <source>
        <dbReference type="ARBA" id="ARBA00030653"/>
    </source>
</evidence>
<evidence type="ECO:0000313" key="17">
    <source>
        <dbReference type="Proteomes" id="UP000027586"/>
    </source>
</evidence>
<dbReference type="Proteomes" id="UP000027586">
    <property type="component" value="Unassembled WGS sequence"/>
</dbReference>
<feature type="region of interest" description="Disordered" evidence="14">
    <location>
        <begin position="505"/>
        <end position="560"/>
    </location>
</feature>
<evidence type="ECO:0000256" key="14">
    <source>
        <dbReference type="SAM" id="MobiDB-lite"/>
    </source>
</evidence>
<reference evidence="16" key="1">
    <citation type="submission" date="2013-08" db="EMBL/GenBank/DDBJ databases">
        <title>Gene expansion shapes genome architecture in the human pathogen Lichtheimia corymbifera: an evolutionary genomics analysis in the ancient terrestrial Mucorales (Mucoromycotina).</title>
        <authorList>
            <person name="Schwartze V.U."/>
            <person name="Winter S."/>
            <person name="Shelest E."/>
            <person name="Marcet-Houben M."/>
            <person name="Horn F."/>
            <person name="Wehner S."/>
            <person name="Hoffmann K."/>
            <person name="Riege K."/>
            <person name="Sammeth M."/>
            <person name="Nowrousian M."/>
            <person name="Valiante V."/>
            <person name="Linde J."/>
            <person name="Jacobsen I.D."/>
            <person name="Marz M."/>
            <person name="Brakhage A.A."/>
            <person name="Gabaldon T."/>
            <person name="Bocker S."/>
            <person name="Voigt K."/>
        </authorList>
    </citation>
    <scope>NUCLEOTIDE SEQUENCE [LARGE SCALE GENOMIC DNA]</scope>
    <source>
        <strain evidence="16">FSU 9682</strain>
    </source>
</reference>
<feature type="compositionally biased region" description="Basic residues" evidence="14">
    <location>
        <begin position="547"/>
        <end position="560"/>
    </location>
</feature>
<comment type="caution">
    <text evidence="16">The sequence shown here is derived from an EMBL/GenBank/DDBJ whole genome shotgun (WGS) entry which is preliminary data.</text>
</comment>
<protein>
    <recommendedName>
        <fullName evidence="4">Histone-lysine N-methyltransferase SET9</fullName>
        <ecNumber evidence="11">2.1.1.372</ecNumber>
    </recommendedName>
    <alternativeName>
        <fullName evidence="3">Histone-lysine N-methyltransferase set9</fullName>
    </alternativeName>
    <alternativeName>
        <fullName evidence="12">SET domain protein 9</fullName>
    </alternativeName>
</protein>
<dbReference type="OrthoDB" id="6627536at2759"/>
<evidence type="ECO:0000256" key="10">
    <source>
        <dbReference type="ARBA" id="ARBA00023242"/>
    </source>
</evidence>
<gene>
    <name evidence="16" type="ORF">LCOR_09942.1</name>
</gene>
<evidence type="ECO:0000256" key="7">
    <source>
        <dbReference type="ARBA" id="ARBA00022679"/>
    </source>
</evidence>
<name>A0A068SD01_9FUNG</name>
<dbReference type="CDD" id="cd10524">
    <property type="entry name" value="SET_Suv4-20-like"/>
    <property type="match status" value="1"/>
</dbReference>